<dbReference type="SUPFAM" id="SSF46785">
    <property type="entry name" value="Winged helix' DNA-binding domain"/>
    <property type="match status" value="1"/>
</dbReference>
<dbReference type="RefSeq" id="WP_158986498.1">
    <property type="nucleotide sequence ID" value="NZ_BAABKY010000002.1"/>
</dbReference>
<dbReference type="InterPro" id="IPR058163">
    <property type="entry name" value="LysR-type_TF_proteobact-type"/>
</dbReference>
<dbReference type="SUPFAM" id="SSF53850">
    <property type="entry name" value="Periplasmic binding protein-like II"/>
    <property type="match status" value="1"/>
</dbReference>
<dbReference type="InterPro" id="IPR005119">
    <property type="entry name" value="LysR_subst-bd"/>
</dbReference>
<dbReference type="Gene3D" id="1.10.10.10">
    <property type="entry name" value="Winged helix-like DNA-binding domain superfamily/Winged helix DNA-binding domain"/>
    <property type="match status" value="1"/>
</dbReference>
<accession>A0ABP9LCH5</accession>
<evidence type="ECO:0000313" key="6">
    <source>
        <dbReference type="EMBL" id="GAA5073531.1"/>
    </source>
</evidence>
<keyword evidence="3" id="KW-0238">DNA-binding</keyword>
<keyword evidence="4" id="KW-0804">Transcription</keyword>
<comment type="caution">
    <text evidence="6">The sequence shown here is derived from an EMBL/GenBank/DDBJ whole genome shotgun (WGS) entry which is preliminary data.</text>
</comment>
<dbReference type="PANTHER" id="PTHR30537:SF5">
    <property type="entry name" value="HTH-TYPE TRANSCRIPTIONAL ACTIVATOR TTDR-RELATED"/>
    <property type="match status" value="1"/>
</dbReference>
<dbReference type="InterPro" id="IPR036390">
    <property type="entry name" value="WH_DNA-bd_sf"/>
</dbReference>
<evidence type="ECO:0000313" key="7">
    <source>
        <dbReference type="Proteomes" id="UP001501083"/>
    </source>
</evidence>
<dbReference type="Gene3D" id="3.40.190.290">
    <property type="match status" value="1"/>
</dbReference>
<dbReference type="InterPro" id="IPR000847">
    <property type="entry name" value="LysR_HTH_N"/>
</dbReference>
<proteinExistence type="inferred from homology"/>
<sequence length="304" mass="32425">MTDLNDISLFVQVVRAGSFAAAGRRLGIPPNTLSRRIQALETQIGVRLLQRSTRQLTLTPAGTTLFQGSAEQIDAVEAVARETADGGEHAVGKVRVAAAADFFRWFDVTWVGDFLAAHPRVRLEFVLGDDKVDLIEQGIDVAIRSGVDPDSNLVARQVGTTRATLVASPAYVASHGRPESLQALAQHECIAAPTPSGLTEWRIIGPAGATTVAVTGRFHANALRVQLDAALAGLGIALLPTLVTAEHLRAGQLLEVLPDHGTPGVGVYLVYASRRQSPKAVTAFIDFVMTRMIEARLLDPPHNA</sequence>
<keyword evidence="2" id="KW-0805">Transcription regulation</keyword>
<dbReference type="Pfam" id="PF03466">
    <property type="entry name" value="LysR_substrate"/>
    <property type="match status" value="1"/>
</dbReference>
<feature type="domain" description="HTH lysR-type" evidence="5">
    <location>
        <begin position="1"/>
        <end position="59"/>
    </location>
</feature>
<evidence type="ECO:0000256" key="2">
    <source>
        <dbReference type="ARBA" id="ARBA00023015"/>
    </source>
</evidence>
<evidence type="ECO:0000259" key="5">
    <source>
        <dbReference type="PROSITE" id="PS50931"/>
    </source>
</evidence>
<evidence type="ECO:0000256" key="3">
    <source>
        <dbReference type="ARBA" id="ARBA00023125"/>
    </source>
</evidence>
<dbReference type="EMBL" id="BAABKY010000002">
    <property type="protein sequence ID" value="GAA5073531.1"/>
    <property type="molecule type" value="Genomic_DNA"/>
</dbReference>
<organism evidence="6 7">
    <name type="scientific">Lysobacter panacisoli</name>
    <dbReference type="NCBI Taxonomy" id="1255263"/>
    <lineage>
        <taxon>Bacteria</taxon>
        <taxon>Pseudomonadati</taxon>
        <taxon>Pseudomonadota</taxon>
        <taxon>Gammaproteobacteria</taxon>
        <taxon>Lysobacterales</taxon>
        <taxon>Lysobacteraceae</taxon>
        <taxon>Lysobacter</taxon>
    </lineage>
</organism>
<dbReference type="InterPro" id="IPR036388">
    <property type="entry name" value="WH-like_DNA-bd_sf"/>
</dbReference>
<dbReference type="CDD" id="cd08422">
    <property type="entry name" value="PBP2_CrgA_like"/>
    <property type="match status" value="1"/>
</dbReference>
<reference evidence="7" key="1">
    <citation type="journal article" date="2019" name="Int. J. Syst. Evol. Microbiol.">
        <title>The Global Catalogue of Microorganisms (GCM) 10K type strain sequencing project: providing services to taxonomists for standard genome sequencing and annotation.</title>
        <authorList>
            <consortium name="The Broad Institute Genomics Platform"/>
            <consortium name="The Broad Institute Genome Sequencing Center for Infectious Disease"/>
            <person name="Wu L."/>
            <person name="Ma J."/>
        </authorList>
    </citation>
    <scope>NUCLEOTIDE SEQUENCE [LARGE SCALE GENOMIC DNA]</scope>
    <source>
        <strain evidence="7">JCM 19212</strain>
    </source>
</reference>
<dbReference type="Proteomes" id="UP001501083">
    <property type="component" value="Unassembled WGS sequence"/>
</dbReference>
<evidence type="ECO:0000256" key="1">
    <source>
        <dbReference type="ARBA" id="ARBA00009437"/>
    </source>
</evidence>
<comment type="similarity">
    <text evidence="1">Belongs to the LysR transcriptional regulatory family.</text>
</comment>
<gene>
    <name evidence="6" type="ORF">GCM10025759_14830</name>
</gene>
<evidence type="ECO:0000256" key="4">
    <source>
        <dbReference type="ARBA" id="ARBA00023163"/>
    </source>
</evidence>
<dbReference type="Pfam" id="PF00126">
    <property type="entry name" value="HTH_1"/>
    <property type="match status" value="1"/>
</dbReference>
<dbReference type="PROSITE" id="PS50931">
    <property type="entry name" value="HTH_LYSR"/>
    <property type="match status" value="1"/>
</dbReference>
<dbReference type="PANTHER" id="PTHR30537">
    <property type="entry name" value="HTH-TYPE TRANSCRIPTIONAL REGULATOR"/>
    <property type="match status" value="1"/>
</dbReference>
<name>A0ABP9LCH5_9GAMM</name>
<protein>
    <submittedName>
        <fullName evidence="6">LysR family transcriptional regulator</fullName>
    </submittedName>
</protein>
<keyword evidence="7" id="KW-1185">Reference proteome</keyword>